<protein>
    <recommendedName>
        <fullName evidence="4">Fumarate hydratase class II</fullName>
        <shortName evidence="4">Fumarase C</shortName>
        <ecNumber evidence="4">4.2.1.2</ecNumber>
    </recommendedName>
    <alternativeName>
        <fullName evidence="4">Aerobic fumarase</fullName>
    </alternativeName>
    <alternativeName>
        <fullName evidence="4">Iron-independent fumarase</fullName>
    </alternativeName>
</protein>
<feature type="binding site" evidence="4">
    <location>
        <position position="316"/>
    </location>
    <ligand>
        <name>substrate</name>
    </ligand>
</feature>
<dbReference type="CDD" id="cd01362">
    <property type="entry name" value="Fumarase_classII"/>
    <property type="match status" value="1"/>
</dbReference>
<dbReference type="Proteomes" id="UP000008130">
    <property type="component" value="Chromosome"/>
</dbReference>
<dbReference type="HAMAP" id="MF_00743">
    <property type="entry name" value="FumaraseC"/>
    <property type="match status" value="1"/>
</dbReference>
<dbReference type="RefSeq" id="WP_013651729.1">
    <property type="nucleotide sequence ID" value="NC_015259.1"/>
</dbReference>
<sequence length="461" mass="48767">MRRETDSMGEIEVPEDRYWGAQTQRSLTYFSIGTDLMPIELIHAYGILKQASALANAELGVLPADLKDLIVAAAGEVACGRLDGHFPLRVWMTGSGTQTNMNVNEVIANRAIEMAGGTLGSKRPVHPNDHVNMSQSSNDSFPAAMNVAAAVQVTQRLVPAVTGLRDALDAKAQAWAQIVKIGRTHLQDATPLTLGQEFSGYVAMLDDNLARIDFALGDVFRLALGGTAVGTGINAPKGFAEAAAAHIAALTGLPFVTAPNKFAAQGAHDGLVMLSAALKTLAGSLFKIANDIRLLACGPRCGLYELKLPANEPGSSIMPGKVNPTQCEALAMVCVQAMANDVAVGIGGSGGHLEMNVYKPLMINAVLQSVRLLADGGANFARFLVEGMEPNEARIAAYVERSLMLVTALSPVIGYDKASRAAHHAYEHDMSLREACLDLGLVAAEDFDRIVDPRLMLGPSD</sequence>
<name>F2IXT0_POLGS</name>
<feature type="binding site" description="in site B" evidence="4">
    <location>
        <begin position="126"/>
        <end position="129"/>
    </location>
    <ligand>
        <name>substrate</name>
    </ligand>
</feature>
<dbReference type="Gene3D" id="1.10.275.10">
    <property type="entry name" value="Fumarase/aspartase (N-terminal domain)"/>
    <property type="match status" value="1"/>
</dbReference>
<evidence type="ECO:0000256" key="3">
    <source>
        <dbReference type="ARBA" id="ARBA00023239"/>
    </source>
</evidence>
<feature type="domain" description="Fumarate lyase N-terminal" evidence="5">
    <location>
        <begin position="9"/>
        <end position="338"/>
    </location>
</feature>
<comment type="catalytic activity">
    <reaction evidence="4">
        <text>(S)-malate = fumarate + H2O</text>
        <dbReference type="Rhea" id="RHEA:12460"/>
        <dbReference type="ChEBI" id="CHEBI:15377"/>
        <dbReference type="ChEBI" id="CHEBI:15589"/>
        <dbReference type="ChEBI" id="CHEBI:29806"/>
        <dbReference type="EC" id="4.2.1.2"/>
    </reaction>
</comment>
<feature type="active site" evidence="4">
    <location>
        <position position="315"/>
    </location>
</feature>
<dbReference type="HOGENOM" id="CLU_021594_4_1_5"/>
<dbReference type="GO" id="GO:0006106">
    <property type="term" value="P:fumarate metabolic process"/>
    <property type="evidence" value="ECO:0007669"/>
    <property type="project" value="InterPro"/>
</dbReference>
<evidence type="ECO:0000256" key="2">
    <source>
        <dbReference type="ARBA" id="ARBA00022532"/>
    </source>
</evidence>
<gene>
    <name evidence="4" type="primary">fumC</name>
    <name evidence="7" type="ordered locus">SL003B_0982</name>
</gene>
<proteinExistence type="inferred from homology"/>
<evidence type="ECO:0000256" key="4">
    <source>
        <dbReference type="HAMAP-Rule" id="MF_00743"/>
    </source>
</evidence>
<dbReference type="KEGG" id="pgv:SL003B_0982"/>
<keyword evidence="2 4" id="KW-0816">Tricarboxylic acid cycle</keyword>
<keyword evidence="8" id="KW-1185">Reference proteome</keyword>
<feature type="site" description="Important for catalytic activity" evidence="4">
    <location>
        <position position="328"/>
    </location>
</feature>
<feature type="domain" description="Fumarase C C-terminal" evidence="6">
    <location>
        <begin position="405"/>
        <end position="457"/>
    </location>
</feature>
<feature type="binding site" evidence="4">
    <location>
        <position position="184"/>
    </location>
    <ligand>
        <name>substrate</name>
    </ligand>
</feature>
<reference evidence="7 8" key="1">
    <citation type="journal article" date="2011" name="J. Bacteriol.">
        <title>Complete genome sequence of Polymorphum gilvum SL003B-26A1T, a crude oil-degrading bacterium from oil-polluted saline soil.</title>
        <authorList>
            <person name="Li S.G."/>
            <person name="Tang Y.Q."/>
            <person name="Nie Y."/>
            <person name="Cai M."/>
            <person name="Wu X.L."/>
        </authorList>
    </citation>
    <scope>NUCLEOTIDE SEQUENCE [LARGE SCALE GENOMIC DNA]</scope>
    <source>
        <strain evidence="8">LMG 25793 / CGMCC 1.9160 / SL003B-26A1</strain>
    </source>
</reference>
<dbReference type="EC" id="4.2.1.2" evidence="4"/>
<dbReference type="STRING" id="991905.SL003B_0982"/>
<dbReference type="InterPro" id="IPR020557">
    <property type="entry name" value="Fumarate_lyase_CS"/>
</dbReference>
<keyword evidence="3 4" id="KW-0456">Lyase</keyword>
<dbReference type="PRINTS" id="PR00145">
    <property type="entry name" value="ARGSUCLYASE"/>
</dbReference>
<dbReference type="InterPro" id="IPR005677">
    <property type="entry name" value="Fum_hydII"/>
</dbReference>
<dbReference type="GO" id="GO:0005737">
    <property type="term" value="C:cytoplasm"/>
    <property type="evidence" value="ECO:0007669"/>
    <property type="project" value="UniProtKB-SubCell"/>
</dbReference>
<comment type="subunit">
    <text evidence="4">Homotetramer.</text>
</comment>
<dbReference type="eggNOG" id="COG0114">
    <property type="taxonomic scope" value="Bacteria"/>
</dbReference>
<dbReference type="PROSITE" id="PS00163">
    <property type="entry name" value="FUMARATE_LYASES"/>
    <property type="match status" value="1"/>
</dbReference>
<dbReference type="GO" id="GO:0006099">
    <property type="term" value="P:tricarboxylic acid cycle"/>
    <property type="evidence" value="ECO:0007669"/>
    <property type="project" value="UniProtKB-UniRule"/>
</dbReference>
<evidence type="ECO:0000259" key="5">
    <source>
        <dbReference type="Pfam" id="PF00206"/>
    </source>
</evidence>
<feature type="active site" description="Proton donor/acceptor" evidence="4">
    <location>
        <position position="185"/>
    </location>
</feature>
<dbReference type="NCBIfam" id="TIGR00979">
    <property type="entry name" value="fumC_II"/>
    <property type="match status" value="1"/>
</dbReference>
<comment type="miscellaneous">
    <text evidence="4">There are 2 substrate-binding sites: the catalytic A site, and the non-catalytic B site that may play a role in the transfer of substrate or product between the active site and the solvent. Alternatively, the B site may bind allosteric effectors.</text>
</comment>
<evidence type="ECO:0000256" key="1">
    <source>
        <dbReference type="ARBA" id="ARBA00009084"/>
    </source>
</evidence>
<dbReference type="PANTHER" id="PTHR11444:SF1">
    <property type="entry name" value="FUMARATE HYDRATASE, MITOCHONDRIAL"/>
    <property type="match status" value="1"/>
</dbReference>
<dbReference type="Pfam" id="PF00206">
    <property type="entry name" value="Lyase_1"/>
    <property type="match status" value="1"/>
</dbReference>
<organism evidence="7 8">
    <name type="scientific">Polymorphum gilvum (strain LMG 25793 / CGMCC 1.9160 / SL003B-26A1)</name>
    <dbReference type="NCBI Taxonomy" id="991905"/>
    <lineage>
        <taxon>Bacteria</taxon>
        <taxon>Pseudomonadati</taxon>
        <taxon>Pseudomonadota</taxon>
        <taxon>Alphaproteobacteria</taxon>
        <taxon>Rhodobacterales</taxon>
        <taxon>Paracoccaceae</taxon>
        <taxon>Polymorphum</taxon>
    </lineage>
</organism>
<dbReference type="InterPro" id="IPR008948">
    <property type="entry name" value="L-Aspartase-like"/>
</dbReference>
<dbReference type="Gene3D" id="1.10.40.30">
    <property type="entry name" value="Fumarase/aspartase (C-terminal domain)"/>
    <property type="match status" value="1"/>
</dbReference>
<feature type="binding site" evidence="4">
    <location>
        <begin position="321"/>
        <end position="323"/>
    </location>
    <ligand>
        <name>substrate</name>
    </ligand>
</feature>
<dbReference type="InterPro" id="IPR022761">
    <property type="entry name" value="Fumarate_lyase_N"/>
</dbReference>
<dbReference type="GO" id="GO:0004333">
    <property type="term" value="F:fumarate hydratase activity"/>
    <property type="evidence" value="ECO:0007669"/>
    <property type="project" value="UniProtKB-UniRule"/>
</dbReference>
<dbReference type="FunFam" id="1.10.275.10:FF:000001">
    <property type="entry name" value="Fumarate hydratase, mitochondrial"/>
    <property type="match status" value="1"/>
</dbReference>
<dbReference type="InterPro" id="IPR018951">
    <property type="entry name" value="Fumarase_C_C"/>
</dbReference>
<evidence type="ECO:0000313" key="7">
    <source>
        <dbReference type="EMBL" id="ADZ69411.1"/>
    </source>
</evidence>
<comment type="pathway">
    <text evidence="4">Carbohydrate metabolism; tricarboxylic acid cycle; (S)-malate from fumarate: step 1/1.</text>
</comment>
<dbReference type="EMBL" id="CP002568">
    <property type="protein sequence ID" value="ADZ69411.1"/>
    <property type="molecule type" value="Genomic_DNA"/>
</dbReference>
<dbReference type="FunFam" id="1.20.200.10:FF:000001">
    <property type="entry name" value="Fumarate hydratase, mitochondrial"/>
    <property type="match status" value="1"/>
</dbReference>
<dbReference type="UniPathway" id="UPA00223">
    <property type="reaction ID" value="UER01007"/>
</dbReference>
<dbReference type="OrthoDB" id="9802809at2"/>
<dbReference type="PRINTS" id="PR00149">
    <property type="entry name" value="FUMRATELYASE"/>
</dbReference>
<dbReference type="InterPro" id="IPR024083">
    <property type="entry name" value="Fumarase/histidase_N"/>
</dbReference>
<evidence type="ECO:0000259" key="6">
    <source>
        <dbReference type="Pfam" id="PF10415"/>
    </source>
</evidence>
<dbReference type="GO" id="GO:0006108">
    <property type="term" value="P:malate metabolic process"/>
    <property type="evidence" value="ECO:0007669"/>
    <property type="project" value="TreeGrafter"/>
</dbReference>
<dbReference type="PATRIC" id="fig|991905.3.peg.997"/>
<keyword evidence="4" id="KW-0963">Cytoplasm</keyword>
<evidence type="ECO:0000313" key="8">
    <source>
        <dbReference type="Proteomes" id="UP000008130"/>
    </source>
</evidence>
<feature type="binding site" evidence="4">
    <location>
        <begin position="95"/>
        <end position="97"/>
    </location>
    <ligand>
        <name>substrate</name>
    </ligand>
</feature>
<dbReference type="InterPro" id="IPR000362">
    <property type="entry name" value="Fumarate_lyase_fam"/>
</dbReference>
<comment type="function">
    <text evidence="4">Involved in the TCA cycle. Catalyzes the stereospecific interconversion of fumarate to L-malate.</text>
</comment>
<comment type="subcellular location">
    <subcellularLocation>
        <location evidence="4">Cytoplasm</location>
    </subcellularLocation>
</comment>
<comment type="similarity">
    <text evidence="1 4">Belongs to the class-II fumarase/aspartase family. Fumarase subfamily.</text>
</comment>
<dbReference type="PANTHER" id="PTHR11444">
    <property type="entry name" value="ASPARTATEAMMONIA/ARGININOSUCCINATE/ADENYLOSUCCINATE LYASE"/>
    <property type="match status" value="1"/>
</dbReference>
<dbReference type="AlphaFoldDB" id="F2IXT0"/>
<dbReference type="FunFam" id="1.10.40.30:FF:000002">
    <property type="entry name" value="Fumarate hydratase class II"/>
    <property type="match status" value="1"/>
</dbReference>
<dbReference type="SUPFAM" id="SSF48557">
    <property type="entry name" value="L-aspartase-like"/>
    <property type="match status" value="1"/>
</dbReference>
<dbReference type="Gene3D" id="1.20.200.10">
    <property type="entry name" value="Fumarase/aspartase (Central domain)"/>
    <property type="match status" value="1"/>
</dbReference>
<accession>F2IXT0</accession>
<feature type="binding site" evidence="4">
    <location>
        <begin position="136"/>
        <end position="138"/>
    </location>
    <ligand>
        <name>substrate</name>
    </ligand>
</feature>
<dbReference type="Pfam" id="PF10415">
    <property type="entry name" value="FumaraseC_C"/>
    <property type="match status" value="1"/>
</dbReference>